<evidence type="ECO:0000259" key="2">
    <source>
        <dbReference type="Pfam" id="PF24802"/>
    </source>
</evidence>
<dbReference type="EMBL" id="KZ805304">
    <property type="protein sequence ID" value="PVI07355.1"/>
    <property type="molecule type" value="Genomic_DNA"/>
</dbReference>
<sequence length="234" mass="26703">ILMTMSAFLSIALYNVLELTFLVFTTFKKRTGLYFWSVNIANWGIAPHAIGFIFKFFQVININLLSSAIVAVGWVCMVTGQSLVLYSRLHLLVRDKKKIRLVLYMIIVNVIVMHCPVIVLALGSEATHSPRFVNAFVTYDKVQIVVFFVQEAIISGIYIYYTVRLRRQGDVQNAPLRKLLSHLIFVNVVVMVLDITLLGTQFAGHYEIQTTYKTAVYSVKLKIEFSVLNRMVKL</sequence>
<feature type="transmembrane region" description="Helical" evidence="1">
    <location>
        <begin position="60"/>
        <end position="80"/>
    </location>
</feature>
<reference evidence="3 4" key="1">
    <citation type="journal article" date="2018" name="Sci. Rep.">
        <title>Comparative genomics provides insights into the lifestyle and reveals functional heterogeneity of dark septate endophytic fungi.</title>
        <authorList>
            <person name="Knapp D.G."/>
            <person name="Nemeth J.B."/>
            <person name="Barry K."/>
            <person name="Hainaut M."/>
            <person name="Henrissat B."/>
            <person name="Johnson J."/>
            <person name="Kuo A."/>
            <person name="Lim J.H.P."/>
            <person name="Lipzen A."/>
            <person name="Nolan M."/>
            <person name="Ohm R.A."/>
            <person name="Tamas L."/>
            <person name="Grigoriev I.V."/>
            <person name="Spatafora J.W."/>
            <person name="Nagy L.G."/>
            <person name="Kovacs G.M."/>
        </authorList>
    </citation>
    <scope>NUCLEOTIDE SEQUENCE [LARGE SCALE GENOMIC DNA]</scope>
    <source>
        <strain evidence="3 4">DSE2036</strain>
    </source>
</reference>
<keyword evidence="1" id="KW-0472">Membrane</keyword>
<proteinExistence type="predicted"/>
<protein>
    <recommendedName>
        <fullName evidence="2">DUF7703 domain-containing protein</fullName>
    </recommendedName>
</protein>
<feature type="transmembrane region" description="Helical" evidence="1">
    <location>
        <begin position="182"/>
        <end position="203"/>
    </location>
</feature>
<dbReference type="PANTHER" id="PTHR37013">
    <property type="entry name" value="INTEGRAL MEMBRANE PROTEIN (AFU_ORTHOLOGUE AFUA_1G05950)-RELATED"/>
    <property type="match status" value="1"/>
</dbReference>
<accession>A0A2V1EDL1</accession>
<dbReference type="PANTHER" id="PTHR37013:SF4">
    <property type="entry name" value="INTEGRAL MEMBRANE PROTEIN"/>
    <property type="match status" value="1"/>
</dbReference>
<feature type="transmembrane region" description="Helical" evidence="1">
    <location>
        <begin position="101"/>
        <end position="122"/>
    </location>
</feature>
<keyword evidence="1" id="KW-0812">Transmembrane</keyword>
<gene>
    <name evidence="3" type="ORF">DM02DRAFT_497150</name>
</gene>
<keyword evidence="4" id="KW-1185">Reference proteome</keyword>
<dbReference type="Proteomes" id="UP000244855">
    <property type="component" value="Unassembled WGS sequence"/>
</dbReference>
<name>A0A2V1EDL1_9PLEO</name>
<feature type="transmembrane region" description="Helical" evidence="1">
    <location>
        <begin position="142"/>
        <end position="161"/>
    </location>
</feature>
<feature type="non-terminal residue" evidence="3">
    <location>
        <position position="1"/>
    </location>
</feature>
<organism evidence="3 4">
    <name type="scientific">Periconia macrospinosa</name>
    <dbReference type="NCBI Taxonomy" id="97972"/>
    <lineage>
        <taxon>Eukaryota</taxon>
        <taxon>Fungi</taxon>
        <taxon>Dikarya</taxon>
        <taxon>Ascomycota</taxon>
        <taxon>Pezizomycotina</taxon>
        <taxon>Dothideomycetes</taxon>
        <taxon>Pleosporomycetidae</taxon>
        <taxon>Pleosporales</taxon>
        <taxon>Massarineae</taxon>
        <taxon>Periconiaceae</taxon>
        <taxon>Periconia</taxon>
    </lineage>
</organism>
<keyword evidence="1" id="KW-1133">Transmembrane helix</keyword>
<feature type="transmembrane region" description="Helical" evidence="1">
    <location>
        <begin position="6"/>
        <end position="27"/>
    </location>
</feature>
<evidence type="ECO:0000313" key="3">
    <source>
        <dbReference type="EMBL" id="PVI07355.1"/>
    </source>
</evidence>
<feature type="domain" description="DUF7703" evidence="2">
    <location>
        <begin position="3"/>
        <end position="232"/>
    </location>
</feature>
<feature type="transmembrane region" description="Helical" evidence="1">
    <location>
        <begin position="34"/>
        <end position="54"/>
    </location>
</feature>
<dbReference type="AlphaFoldDB" id="A0A2V1EDL1"/>
<dbReference type="Pfam" id="PF24802">
    <property type="entry name" value="DUF7703"/>
    <property type="match status" value="1"/>
</dbReference>
<evidence type="ECO:0000313" key="4">
    <source>
        <dbReference type="Proteomes" id="UP000244855"/>
    </source>
</evidence>
<dbReference type="OrthoDB" id="405906at2759"/>
<evidence type="ECO:0000256" key="1">
    <source>
        <dbReference type="SAM" id="Phobius"/>
    </source>
</evidence>
<feature type="non-terminal residue" evidence="3">
    <location>
        <position position="234"/>
    </location>
</feature>
<dbReference type="InterPro" id="IPR056120">
    <property type="entry name" value="DUF7703"/>
</dbReference>